<dbReference type="PANTHER" id="PTHR42685:SF18">
    <property type="entry name" value="DIGERANYLGERANYLGLYCEROPHOSPHOLIPID REDUCTASE"/>
    <property type="match status" value="1"/>
</dbReference>
<dbReference type="Gene3D" id="3.50.50.60">
    <property type="entry name" value="FAD/NAD(P)-binding domain"/>
    <property type="match status" value="1"/>
</dbReference>
<reference evidence="2 3" key="1">
    <citation type="submission" date="2017-05" db="EMBL/GenBank/DDBJ databases">
        <authorList>
            <person name="Song R."/>
            <person name="Chenine A.L."/>
            <person name="Ruprecht R.M."/>
        </authorList>
    </citation>
    <scope>NUCLEOTIDE SEQUENCE [LARGE SCALE GENOMIC DNA]</scope>
    <source>
        <strain evidence="2 3">CECT 8663</strain>
    </source>
</reference>
<name>A0A238JVT7_9RHOB</name>
<keyword evidence="3" id="KW-1185">Reference proteome</keyword>
<accession>A0A238JVT7</accession>
<sequence length="404" mass="44582">MPIAPLNGNLDLEQSLDCDVLIVGGGPAGLACAAQLPTHFSCLVVHQDAEIGKPVRTSGGSWVADLQTLGVPDHLYQVIDEIEIRSDNQRSLHQMQRHKMAVLDITGTYQWLADLAHAAGADIRTGAKFLSTVVKGDTQVSQVRFKGEGTRTVRSKYLIDASGTPRAVLSALDLGKRAERVGVGIEYEYEIEEAPMNRAVLFVGQPVLKGYGWIFPAPNNHLRIGVGVIQPDTDISPRDIMEPLLTPAFLDSYGLRLGKRIAVNAGIIPSEPYDPRLVFDRVIRVGDSANIATPTVGEGIRLAIEMGRDLGQRLCDVKDQGSPAPLALYQRRWRKRFMLQYLFGFWANRKISRYGVAQWDKSIARVARMSESQLAALIRCELPLNRMLSAAWAQLKARVCAWFS</sequence>
<evidence type="ECO:0000313" key="3">
    <source>
        <dbReference type="Proteomes" id="UP000220836"/>
    </source>
</evidence>
<dbReference type="PANTHER" id="PTHR42685">
    <property type="entry name" value="GERANYLGERANYL DIPHOSPHATE REDUCTASE"/>
    <property type="match status" value="1"/>
</dbReference>
<evidence type="ECO:0000313" key="2">
    <source>
        <dbReference type="EMBL" id="SMX33932.1"/>
    </source>
</evidence>
<dbReference type="Proteomes" id="UP000220836">
    <property type="component" value="Unassembled WGS sequence"/>
</dbReference>
<organism evidence="2 3">
    <name type="scientific">Pelagimonas varians</name>
    <dbReference type="NCBI Taxonomy" id="696760"/>
    <lineage>
        <taxon>Bacteria</taxon>
        <taxon>Pseudomonadati</taxon>
        <taxon>Pseudomonadota</taxon>
        <taxon>Alphaproteobacteria</taxon>
        <taxon>Rhodobacterales</taxon>
        <taxon>Roseobacteraceae</taxon>
        <taxon>Pelagimonas</taxon>
    </lineage>
</organism>
<protein>
    <submittedName>
        <fullName evidence="2">Oxidoreductase/MT0587</fullName>
        <ecNumber evidence="2">1.-.-.-</ecNumber>
    </submittedName>
</protein>
<evidence type="ECO:0000259" key="1">
    <source>
        <dbReference type="Pfam" id="PF01494"/>
    </source>
</evidence>
<dbReference type="EC" id="1.-.-.-" evidence="2"/>
<proteinExistence type="predicted"/>
<dbReference type="InterPro" id="IPR002938">
    <property type="entry name" value="FAD-bd"/>
</dbReference>
<dbReference type="EMBL" id="FXYH01000001">
    <property type="protein sequence ID" value="SMX33932.1"/>
    <property type="molecule type" value="Genomic_DNA"/>
</dbReference>
<dbReference type="Pfam" id="PF01494">
    <property type="entry name" value="FAD_binding_3"/>
    <property type="match status" value="1"/>
</dbReference>
<feature type="domain" description="FAD-binding" evidence="1">
    <location>
        <begin position="17"/>
        <end position="334"/>
    </location>
</feature>
<dbReference type="InterPro" id="IPR050407">
    <property type="entry name" value="Geranylgeranyl_reductase"/>
</dbReference>
<keyword evidence="2" id="KW-0560">Oxidoreductase</keyword>
<dbReference type="PRINTS" id="PR00420">
    <property type="entry name" value="RNGMNOXGNASE"/>
</dbReference>
<dbReference type="GO" id="GO:0016491">
    <property type="term" value="F:oxidoreductase activity"/>
    <property type="evidence" value="ECO:0007669"/>
    <property type="project" value="UniProtKB-KW"/>
</dbReference>
<dbReference type="GO" id="GO:0071949">
    <property type="term" value="F:FAD binding"/>
    <property type="evidence" value="ECO:0007669"/>
    <property type="project" value="InterPro"/>
</dbReference>
<gene>
    <name evidence="2" type="ORF">PEV8663_00337</name>
</gene>
<dbReference type="SUPFAM" id="SSF51905">
    <property type="entry name" value="FAD/NAD(P)-binding domain"/>
    <property type="match status" value="1"/>
</dbReference>
<dbReference type="AlphaFoldDB" id="A0A238JVT7"/>
<dbReference type="InterPro" id="IPR036188">
    <property type="entry name" value="FAD/NAD-bd_sf"/>
</dbReference>